<dbReference type="EMBL" id="JACHDS010000001">
    <property type="protein sequence ID" value="MBB6173269.1"/>
    <property type="molecule type" value="Genomic_DNA"/>
</dbReference>
<dbReference type="Proteomes" id="UP000546642">
    <property type="component" value="Unassembled WGS sequence"/>
</dbReference>
<organism evidence="3 4">
    <name type="scientific">Nocardiopsis mwathae</name>
    <dbReference type="NCBI Taxonomy" id="1472723"/>
    <lineage>
        <taxon>Bacteria</taxon>
        <taxon>Bacillati</taxon>
        <taxon>Actinomycetota</taxon>
        <taxon>Actinomycetes</taxon>
        <taxon>Streptosporangiales</taxon>
        <taxon>Nocardiopsidaceae</taxon>
        <taxon>Nocardiopsis</taxon>
    </lineage>
</organism>
<dbReference type="InterPro" id="IPR045275">
    <property type="entry name" value="MscS_archaea/bacteria_type"/>
</dbReference>
<evidence type="ECO:0000256" key="1">
    <source>
        <dbReference type="SAM" id="MobiDB-lite"/>
    </source>
</evidence>
<feature type="region of interest" description="Disordered" evidence="1">
    <location>
        <begin position="231"/>
        <end position="276"/>
    </location>
</feature>
<keyword evidence="4" id="KW-1185">Reference proteome</keyword>
<evidence type="ECO:0000313" key="4">
    <source>
        <dbReference type="Proteomes" id="UP000546642"/>
    </source>
</evidence>
<dbReference type="InterPro" id="IPR008910">
    <property type="entry name" value="MSC_TM_helix"/>
</dbReference>
<keyword evidence="2" id="KW-1133">Transmembrane helix</keyword>
<name>A0A7X0D7Q9_9ACTN</name>
<dbReference type="RefSeq" id="WP_184076560.1">
    <property type="nucleotide sequence ID" value="NZ_JACHDS010000001.1"/>
</dbReference>
<protein>
    <submittedName>
        <fullName evidence="3">F0F1-type ATP synthase assembly protein I</fullName>
    </submittedName>
</protein>
<evidence type="ECO:0000256" key="2">
    <source>
        <dbReference type="SAM" id="Phobius"/>
    </source>
</evidence>
<comment type="caution">
    <text evidence="3">The sequence shown here is derived from an EMBL/GenBank/DDBJ whole genome shotgun (WGS) entry which is preliminary data.</text>
</comment>
<sequence>MDIGQGLTEAWSAVATFGPLLVMFLLILVIGWIIAKLVGRLVGKGLARVGLDRALERSGVGEYFERSRYDASELCGKIVYYLGLLIVLQLAFSVFGPANPVTQLLNSVIAWIPQAIVALVIIVVAGVIAKAARDIVSGAMGGLSYGRLVANLVGIFIMALGVIAALNQVGIATTVTQPVLIAVLATIGGILVVGVGGGMIKPMQERWSRWLDTAERETAAALRENGGYRAGRADAMGRAGAPAQAEPEERQAPATHGPAMGEEEGGGGAQGRTPQE</sequence>
<feature type="transmembrane region" description="Helical" evidence="2">
    <location>
        <begin position="108"/>
        <end position="128"/>
    </location>
</feature>
<proteinExistence type="predicted"/>
<dbReference type="GO" id="GO:0008381">
    <property type="term" value="F:mechanosensitive monoatomic ion channel activity"/>
    <property type="evidence" value="ECO:0007669"/>
    <property type="project" value="InterPro"/>
</dbReference>
<feature type="transmembrane region" description="Helical" evidence="2">
    <location>
        <begin position="179"/>
        <end position="200"/>
    </location>
</feature>
<accession>A0A7X0D7Q9</accession>
<reference evidence="3 4" key="1">
    <citation type="submission" date="2020-08" db="EMBL/GenBank/DDBJ databases">
        <title>Sequencing the genomes of 1000 actinobacteria strains.</title>
        <authorList>
            <person name="Klenk H.-P."/>
        </authorList>
    </citation>
    <scope>NUCLEOTIDE SEQUENCE [LARGE SCALE GENOMIC DNA]</scope>
    <source>
        <strain evidence="3 4">DSM 46659</strain>
    </source>
</reference>
<dbReference type="PANTHER" id="PTHR30221">
    <property type="entry name" value="SMALL-CONDUCTANCE MECHANOSENSITIVE CHANNEL"/>
    <property type="match status" value="1"/>
</dbReference>
<dbReference type="Gene3D" id="1.10.287.1260">
    <property type="match status" value="1"/>
</dbReference>
<feature type="compositionally biased region" description="Low complexity" evidence="1">
    <location>
        <begin position="233"/>
        <end position="245"/>
    </location>
</feature>
<dbReference type="PANTHER" id="PTHR30221:SF1">
    <property type="entry name" value="SMALL-CONDUCTANCE MECHANOSENSITIVE CHANNEL"/>
    <property type="match status" value="1"/>
</dbReference>
<evidence type="ECO:0000313" key="3">
    <source>
        <dbReference type="EMBL" id="MBB6173269.1"/>
    </source>
</evidence>
<feature type="transmembrane region" description="Helical" evidence="2">
    <location>
        <begin position="12"/>
        <end position="35"/>
    </location>
</feature>
<gene>
    <name evidence="3" type="ORF">HNR23_003329</name>
</gene>
<keyword evidence="2" id="KW-0472">Membrane</keyword>
<feature type="transmembrane region" description="Helical" evidence="2">
    <location>
        <begin position="148"/>
        <end position="167"/>
    </location>
</feature>
<dbReference type="Pfam" id="PF05552">
    <property type="entry name" value="MS_channel_1st_1"/>
    <property type="match status" value="2"/>
</dbReference>
<dbReference type="AlphaFoldDB" id="A0A7X0D7Q9"/>
<keyword evidence="2" id="KW-0812">Transmembrane</keyword>
<feature type="transmembrane region" description="Helical" evidence="2">
    <location>
        <begin position="78"/>
        <end position="96"/>
    </location>
</feature>